<dbReference type="HOGENOM" id="CLU_098924_0_0_5"/>
<name>Q13EE1_RHOPS</name>
<dbReference type="BioCyc" id="RPAL316057:RPD_RS01575-MONOMER"/>
<evidence type="ECO:0000313" key="4">
    <source>
        <dbReference type="Proteomes" id="UP000001818"/>
    </source>
</evidence>
<dbReference type="eggNOG" id="ENOG50331GU">
    <property type="taxonomic scope" value="Bacteria"/>
</dbReference>
<evidence type="ECO:0000256" key="2">
    <source>
        <dbReference type="SAM" id="Phobius"/>
    </source>
</evidence>
<dbReference type="AlphaFoldDB" id="Q13EE1"/>
<feature type="transmembrane region" description="Helical" evidence="2">
    <location>
        <begin position="100"/>
        <end position="119"/>
    </location>
</feature>
<keyword evidence="2" id="KW-0472">Membrane</keyword>
<organism evidence="3 4">
    <name type="scientific">Rhodopseudomonas palustris (strain BisB5)</name>
    <dbReference type="NCBI Taxonomy" id="316057"/>
    <lineage>
        <taxon>Bacteria</taxon>
        <taxon>Pseudomonadati</taxon>
        <taxon>Pseudomonadota</taxon>
        <taxon>Alphaproteobacteria</taxon>
        <taxon>Hyphomicrobiales</taxon>
        <taxon>Nitrobacteraceae</taxon>
        <taxon>Rhodopseudomonas</taxon>
    </lineage>
</organism>
<gene>
    <name evidence="3" type="ordered locus">RPD_0310</name>
</gene>
<keyword evidence="2" id="KW-0812">Transmembrane</keyword>
<feature type="compositionally biased region" description="Low complexity" evidence="1">
    <location>
        <begin position="185"/>
        <end position="196"/>
    </location>
</feature>
<feature type="transmembrane region" description="Helical" evidence="2">
    <location>
        <begin position="73"/>
        <end position="94"/>
    </location>
</feature>
<protein>
    <recommendedName>
        <fullName evidence="5">Transmembrane protein</fullName>
    </recommendedName>
</protein>
<feature type="transmembrane region" description="Helical" evidence="2">
    <location>
        <begin position="40"/>
        <end position="61"/>
    </location>
</feature>
<sequence>MSIIGFPLLLIPLAICNIVVFLMPGVGFDAPLTRIPLPSGTIWTISAGEMLVALGVLMLLFEVIKAARPGAKYLTDHLLSLLVLGGTVAEFVMLPQFGNATVFLLATLMLVDFLAGIALRHQPQPRTAGHARSRSVAKVDLPQQEPAVAAAPAAETPVAPFPTATAASISAASIAEAVLLDRPQPVASPKASASSPRIQSPGLQPADAAAGVQPPR</sequence>
<proteinExistence type="predicted"/>
<dbReference type="KEGG" id="rpd:RPD_0310"/>
<feature type="region of interest" description="Disordered" evidence="1">
    <location>
        <begin position="185"/>
        <end position="216"/>
    </location>
</feature>
<dbReference type="STRING" id="316057.RPD_0310"/>
<evidence type="ECO:0000313" key="3">
    <source>
        <dbReference type="EMBL" id="ABE37548.1"/>
    </source>
</evidence>
<reference evidence="3 4" key="1">
    <citation type="submission" date="2006-03" db="EMBL/GenBank/DDBJ databases">
        <title>Complete sequence of Rhodopseudomonas palustris BisB5.</title>
        <authorList>
            <consortium name="US DOE Joint Genome Institute"/>
            <person name="Copeland A."/>
            <person name="Lucas S."/>
            <person name="Lapidus A."/>
            <person name="Barry K."/>
            <person name="Detter J.C."/>
            <person name="Glavina del Rio T."/>
            <person name="Hammon N."/>
            <person name="Israni S."/>
            <person name="Dalin E."/>
            <person name="Tice H."/>
            <person name="Pitluck S."/>
            <person name="Chain P."/>
            <person name="Malfatti S."/>
            <person name="Shin M."/>
            <person name="Vergez L."/>
            <person name="Schmutz J."/>
            <person name="Larimer F."/>
            <person name="Land M."/>
            <person name="Hauser L."/>
            <person name="Pelletier D.A."/>
            <person name="Kyrpides N."/>
            <person name="Lykidis A."/>
            <person name="Oda Y."/>
            <person name="Harwood C.S."/>
            <person name="Richardson P."/>
        </authorList>
    </citation>
    <scope>NUCLEOTIDE SEQUENCE [LARGE SCALE GENOMIC DNA]</scope>
    <source>
        <strain evidence="3 4">BisB5</strain>
    </source>
</reference>
<dbReference type="Proteomes" id="UP000001818">
    <property type="component" value="Chromosome"/>
</dbReference>
<dbReference type="EMBL" id="CP000283">
    <property type="protein sequence ID" value="ABE37548.1"/>
    <property type="molecule type" value="Genomic_DNA"/>
</dbReference>
<evidence type="ECO:0000256" key="1">
    <source>
        <dbReference type="SAM" id="MobiDB-lite"/>
    </source>
</evidence>
<keyword evidence="2" id="KW-1133">Transmembrane helix</keyword>
<accession>Q13EE1</accession>
<evidence type="ECO:0008006" key="5">
    <source>
        <dbReference type="Google" id="ProtNLM"/>
    </source>
</evidence>